<sequence>MNDAARRGFSKLVCYLHQQGKTCTTDAMDDAAVNGHLDIVRFLHMYRHEGCTTDAIDLAARNGHLEVVKYLTFHRFEGCTDNAMNDAAAYGHDRIVAFLKQHWMARSNYERAATLAHRAGHGAIASLLGRSFF</sequence>
<proteinExistence type="predicted"/>
<dbReference type="Gene3D" id="1.25.40.20">
    <property type="entry name" value="Ankyrin repeat-containing domain"/>
    <property type="match status" value="1"/>
</dbReference>
<dbReference type="Pfam" id="PF13637">
    <property type="entry name" value="Ank_4"/>
    <property type="match status" value="1"/>
</dbReference>
<reference evidence="1 2" key="1">
    <citation type="submission" date="2019-07" db="EMBL/GenBank/DDBJ databases">
        <title>Genomics analysis of Aphanomyces spp. identifies a new class of oomycete effector associated with host adaptation.</title>
        <authorList>
            <person name="Gaulin E."/>
        </authorList>
    </citation>
    <scope>NUCLEOTIDE SEQUENCE [LARGE SCALE GENOMIC DNA]</scope>
    <source>
        <strain evidence="1 2">ATCC 201684</strain>
    </source>
</reference>
<evidence type="ECO:0000313" key="2">
    <source>
        <dbReference type="Proteomes" id="UP000481153"/>
    </source>
</evidence>
<dbReference type="InterPro" id="IPR036770">
    <property type="entry name" value="Ankyrin_rpt-contain_sf"/>
</dbReference>
<dbReference type="AlphaFoldDB" id="A0A6G0X9C5"/>
<evidence type="ECO:0000313" key="1">
    <source>
        <dbReference type="EMBL" id="KAF0736484.1"/>
    </source>
</evidence>
<dbReference type="EMBL" id="VJMJ01000089">
    <property type="protein sequence ID" value="KAF0736484.1"/>
    <property type="molecule type" value="Genomic_DNA"/>
</dbReference>
<accession>A0A6G0X9C5</accession>
<gene>
    <name evidence="1" type="ORF">Ae201684_007497</name>
</gene>
<comment type="caution">
    <text evidence="1">The sequence shown here is derived from an EMBL/GenBank/DDBJ whole genome shotgun (WGS) entry which is preliminary data.</text>
</comment>
<protein>
    <submittedName>
        <fullName evidence="1">Uncharacterized protein</fullName>
    </submittedName>
</protein>
<dbReference type="VEuPathDB" id="FungiDB:AeMF1_012490"/>
<dbReference type="InterPro" id="IPR052050">
    <property type="entry name" value="SecEffector_AnkRepeat"/>
</dbReference>
<dbReference type="Proteomes" id="UP000481153">
    <property type="component" value="Unassembled WGS sequence"/>
</dbReference>
<dbReference type="InterPro" id="IPR002110">
    <property type="entry name" value="Ankyrin_rpt"/>
</dbReference>
<organism evidence="1 2">
    <name type="scientific">Aphanomyces euteiches</name>
    <dbReference type="NCBI Taxonomy" id="100861"/>
    <lineage>
        <taxon>Eukaryota</taxon>
        <taxon>Sar</taxon>
        <taxon>Stramenopiles</taxon>
        <taxon>Oomycota</taxon>
        <taxon>Saprolegniomycetes</taxon>
        <taxon>Saprolegniales</taxon>
        <taxon>Verrucalvaceae</taxon>
        <taxon>Aphanomyces</taxon>
    </lineage>
</organism>
<dbReference type="SUPFAM" id="SSF48403">
    <property type="entry name" value="Ankyrin repeat"/>
    <property type="match status" value="1"/>
</dbReference>
<name>A0A6G0X9C5_9STRA</name>
<keyword evidence="2" id="KW-1185">Reference proteome</keyword>
<dbReference type="PANTHER" id="PTHR46586">
    <property type="entry name" value="ANKYRIN REPEAT-CONTAINING PROTEIN"/>
    <property type="match status" value="1"/>
</dbReference>
<dbReference type="PANTHER" id="PTHR46586:SF3">
    <property type="entry name" value="ANKYRIN REPEAT-CONTAINING PROTEIN"/>
    <property type="match status" value="1"/>
</dbReference>